<dbReference type="HOGENOM" id="CLU_306653_0_0_9"/>
<dbReference type="InterPro" id="IPR014031">
    <property type="entry name" value="Ketoacyl_synth_C"/>
</dbReference>
<dbReference type="InterPro" id="IPR050091">
    <property type="entry name" value="PKS_NRPS_Biosynth_Enz"/>
</dbReference>
<dbReference type="PROSITE" id="PS52004">
    <property type="entry name" value="KS3_2"/>
    <property type="match status" value="1"/>
</dbReference>
<dbReference type="Pfam" id="PF02801">
    <property type="entry name" value="Ketoacyl-synt_C"/>
    <property type="match status" value="1"/>
</dbReference>
<dbReference type="Pfam" id="PF21089">
    <property type="entry name" value="PKS_DH_N"/>
    <property type="match status" value="1"/>
</dbReference>
<organism evidence="8 9">
    <name type="scientific">Bacillus cereus BAG5X1-1</name>
    <dbReference type="NCBI Taxonomy" id="1053189"/>
    <lineage>
        <taxon>Bacteria</taxon>
        <taxon>Bacillati</taxon>
        <taxon>Bacillota</taxon>
        <taxon>Bacilli</taxon>
        <taxon>Bacillales</taxon>
        <taxon>Bacillaceae</taxon>
        <taxon>Bacillus</taxon>
        <taxon>Bacillus cereus group</taxon>
    </lineage>
</organism>
<dbReference type="SUPFAM" id="SSF53901">
    <property type="entry name" value="Thiolase-like"/>
    <property type="match status" value="1"/>
</dbReference>
<dbReference type="Proteomes" id="UP000006600">
    <property type="component" value="Unassembled WGS sequence"/>
</dbReference>
<dbReference type="InterPro" id="IPR049551">
    <property type="entry name" value="PKS_DH_C"/>
</dbReference>
<dbReference type="InterPro" id="IPR016039">
    <property type="entry name" value="Thiolase-like"/>
</dbReference>
<evidence type="ECO:0000313" key="9">
    <source>
        <dbReference type="Proteomes" id="UP000006600"/>
    </source>
</evidence>
<evidence type="ECO:0000256" key="3">
    <source>
        <dbReference type="ARBA" id="ARBA00022553"/>
    </source>
</evidence>
<dbReference type="Gene3D" id="3.10.129.110">
    <property type="entry name" value="Polyketide synthase dehydratase"/>
    <property type="match status" value="1"/>
</dbReference>
<protein>
    <submittedName>
        <fullName evidence="8">Uncharacterized protein</fullName>
    </submittedName>
</protein>
<dbReference type="GO" id="GO:0071770">
    <property type="term" value="P:DIM/DIP cell wall layer assembly"/>
    <property type="evidence" value="ECO:0007669"/>
    <property type="project" value="TreeGrafter"/>
</dbReference>
<dbReference type="InterPro" id="IPR042104">
    <property type="entry name" value="PKS_dehydratase_sf"/>
</dbReference>
<dbReference type="PROSITE" id="PS52019">
    <property type="entry name" value="PKS_MFAS_DH"/>
    <property type="match status" value="1"/>
</dbReference>
<evidence type="ECO:0000256" key="1">
    <source>
        <dbReference type="ARBA" id="ARBA00001957"/>
    </source>
</evidence>
<dbReference type="SMART" id="SM00826">
    <property type="entry name" value="PKS_DH"/>
    <property type="match status" value="1"/>
</dbReference>
<dbReference type="SMART" id="SM00825">
    <property type="entry name" value="PKS_KS"/>
    <property type="match status" value="1"/>
</dbReference>
<reference evidence="8 9" key="1">
    <citation type="submission" date="2012-04" db="EMBL/GenBank/DDBJ databases">
        <title>The Genome Sequence of Bacillus cereus BAG5X1-1.</title>
        <authorList>
            <consortium name="The Broad Institute Genome Sequencing Platform"/>
            <consortium name="The Broad Institute Genome Sequencing Center for Infectious Disease"/>
            <person name="Feldgarden M."/>
            <person name="Van der Auwera G.A."/>
            <person name="Mahillon J."/>
            <person name="Duprez V."/>
            <person name="Timmery S."/>
            <person name="Mattelet C."/>
            <person name="Dierick K."/>
            <person name="Sun M."/>
            <person name="Yu Z."/>
            <person name="Zhu L."/>
            <person name="Hu X."/>
            <person name="Shank E.B."/>
            <person name="Swiecicka I."/>
            <person name="Hansen B.M."/>
            <person name="Andrup L."/>
            <person name="Young S.K."/>
            <person name="Zeng Q."/>
            <person name="Gargeya S."/>
            <person name="Fitzgerald M."/>
            <person name="Haas B."/>
            <person name="Abouelleil A."/>
            <person name="Alvarado L."/>
            <person name="Arachchi H.M."/>
            <person name="Berlin A."/>
            <person name="Chapman S.B."/>
            <person name="Goldberg J."/>
            <person name="Griggs A."/>
            <person name="Gujja S."/>
            <person name="Hansen M."/>
            <person name="Howarth C."/>
            <person name="Imamovic A."/>
            <person name="Larimer J."/>
            <person name="McCowen C."/>
            <person name="Montmayeur A."/>
            <person name="Murphy C."/>
            <person name="Neiman D."/>
            <person name="Pearson M."/>
            <person name="Priest M."/>
            <person name="Roberts A."/>
            <person name="Saif S."/>
            <person name="Shea T."/>
            <person name="Sisk P."/>
            <person name="Sykes S."/>
            <person name="Wortman J."/>
            <person name="Nusbaum C."/>
            <person name="Birren B."/>
        </authorList>
    </citation>
    <scope>NUCLEOTIDE SEQUENCE [LARGE SCALE GENOMIC DNA]</scope>
    <source>
        <strain evidence="8 9">BAG5X1-1</strain>
    </source>
</reference>
<feature type="domain" description="Ketosynthase family 3 (KS3)" evidence="6">
    <location>
        <begin position="1"/>
        <end position="197"/>
    </location>
</feature>
<gene>
    <name evidence="8" type="ORF">IEE_05521</name>
</gene>
<feature type="domain" description="PKS/mFAS DH" evidence="7">
    <location>
        <begin position="389"/>
        <end position="675"/>
    </location>
</feature>
<feature type="region of interest" description="N-terminal hotdog fold" evidence="5">
    <location>
        <begin position="389"/>
        <end position="511"/>
    </location>
</feature>
<feature type="non-terminal residue" evidence="8">
    <location>
        <position position="1"/>
    </location>
</feature>
<evidence type="ECO:0000256" key="4">
    <source>
        <dbReference type="ARBA" id="ARBA00022857"/>
    </source>
</evidence>
<dbReference type="Gene3D" id="3.40.50.720">
    <property type="entry name" value="NAD(P)-binding Rossmann-like Domain"/>
    <property type="match status" value="1"/>
</dbReference>
<dbReference type="InterPro" id="IPR020841">
    <property type="entry name" value="PKS_Beta-ketoAc_synthase_dom"/>
</dbReference>
<dbReference type="EMBL" id="AHDJ01000078">
    <property type="protein sequence ID" value="EJQ35745.1"/>
    <property type="molecule type" value="Genomic_DNA"/>
</dbReference>
<dbReference type="InterPro" id="IPR013968">
    <property type="entry name" value="PKS_KR"/>
</dbReference>
<dbReference type="InterPro" id="IPR036291">
    <property type="entry name" value="NAD(P)-bd_dom_sf"/>
</dbReference>
<name>J8A878_BACCE</name>
<dbReference type="SUPFAM" id="SSF51735">
    <property type="entry name" value="NAD(P)-binding Rossmann-fold domains"/>
    <property type="match status" value="1"/>
</dbReference>
<dbReference type="Pfam" id="PF08659">
    <property type="entry name" value="KR"/>
    <property type="match status" value="1"/>
</dbReference>
<feature type="active site" description="Proton acceptor; for dehydratase activity" evidence="5">
    <location>
        <position position="418"/>
    </location>
</feature>
<keyword evidence="3" id="KW-0597">Phosphoprotein</keyword>
<dbReference type="Gene3D" id="3.30.70.3290">
    <property type="match status" value="1"/>
</dbReference>
<evidence type="ECO:0000256" key="5">
    <source>
        <dbReference type="PROSITE-ProRule" id="PRU01363"/>
    </source>
</evidence>
<dbReference type="RefSeq" id="WP_002107463.1">
    <property type="nucleotide sequence ID" value="NZ_JH792003.1"/>
</dbReference>
<sequence>ANGMVPGEAVVAVVLKRLSQAEADGDPIYAVIPGSGINYDGKTNGITAPSGASQTNLLKSVYDQYQINPEEIEYIVTHGTGTKLGDPIEINALYNAFKGYTEKQGYCAITSTKTNFGHTFAASGLVSLVSLVQAFRHKIIPASLHCKQENDYINWKESPFYVNKANKLWPEKNGANRMGAISAFGMSGTNAHMVLQSYNEEVDTPFKAPYYLLAFSAKSQEALQEKIKDMMSVLQDKERQVDLFQISYTLLEGRHHFTHRCAVVIQDQEDAMYVLNQMKSRERLPNLFRGKVSRDFKGQKVIEEYARDLIKQSHSLQGNQNKYKDILYALADLYCQGYEIPWEQLFGNIKIRRISLPTYPFVKEQYMVSKIETSSSGRRTNSSAVMWLHPMLHQNTSDFSKQRFSSNFTGREFFLADHVVKGQKVFPGVAYLEMAYEAIRKAANSVEEPIRIGLKNVAWVHPLTVRNQPVQAHIELYPEGNGEITYEVYSESEEGSVVHSQGSAVLHSVTEVPTVNLTDLQKQCNQTTFSSSQCYEAFQTMGIDYGPAHQGIEKVYVGEKQVLAKLSLPSCVSDTQKQFTLHPSLMDTALQATVGIIMKSGSVISNRTALPFALEELEVFDTCTSVMWSVVRYSAGSKVEDRVQKLDIDLCDEQGNVCVRMKGFSSRVLEAEDSAVEPSATHGTLILRPDWKEQAIDRESSAPNYVQHLVMLCELNEGLQERIEMHVNDARCLTFQSEQTGIAERFQTYSTQVFEEIQSILKEKPLGNVLIQIVVPTHEEKQLFSGLAGMLKTVQQENPKLIGQLIEVETREDSEGIITKLKENSRSPIDSVIRYEDGKRYVSHWSEVETFQEDVALPWKDYGVYLITGGIGGLGLLFAKEIVQRTKNVTLILTGRSPLSEDKKIKLNQLRSLGGTIVYQQTDVIDKEEVVQLIQSIQQEFGSLHGIIHGAGIIRDNFILKKTKEE</sequence>
<dbReference type="Gene3D" id="3.40.47.10">
    <property type="match status" value="1"/>
</dbReference>
<dbReference type="GO" id="GO:0005737">
    <property type="term" value="C:cytoplasm"/>
    <property type="evidence" value="ECO:0007669"/>
    <property type="project" value="TreeGrafter"/>
</dbReference>
<dbReference type="GO" id="GO:0004312">
    <property type="term" value="F:fatty acid synthase activity"/>
    <property type="evidence" value="ECO:0007669"/>
    <property type="project" value="TreeGrafter"/>
</dbReference>
<keyword evidence="2" id="KW-0596">Phosphopantetheine</keyword>
<dbReference type="Pfam" id="PF22621">
    <property type="entry name" value="CurL-like_PKS_C"/>
    <property type="match status" value="1"/>
</dbReference>
<feature type="region of interest" description="C-terminal hotdog fold" evidence="5">
    <location>
        <begin position="525"/>
        <end position="675"/>
    </location>
</feature>
<dbReference type="Pfam" id="PF14765">
    <property type="entry name" value="PS-DH"/>
    <property type="match status" value="1"/>
</dbReference>
<dbReference type="InterPro" id="IPR020807">
    <property type="entry name" value="PKS_DH"/>
</dbReference>
<feature type="non-terminal residue" evidence="8">
    <location>
        <position position="966"/>
    </location>
</feature>
<evidence type="ECO:0000259" key="7">
    <source>
        <dbReference type="PROSITE" id="PS52019"/>
    </source>
</evidence>
<dbReference type="PANTHER" id="PTHR43775:SF37">
    <property type="entry name" value="SI:DKEY-61P9.11"/>
    <property type="match status" value="1"/>
</dbReference>
<evidence type="ECO:0000313" key="8">
    <source>
        <dbReference type="EMBL" id="EJQ35745.1"/>
    </source>
</evidence>
<comment type="cofactor">
    <cofactor evidence="1">
        <name>pantetheine 4'-phosphate</name>
        <dbReference type="ChEBI" id="CHEBI:47942"/>
    </cofactor>
</comment>
<evidence type="ECO:0000256" key="2">
    <source>
        <dbReference type="ARBA" id="ARBA00022450"/>
    </source>
</evidence>
<keyword evidence="4" id="KW-0521">NADP</keyword>
<dbReference type="GO" id="GO:0005886">
    <property type="term" value="C:plasma membrane"/>
    <property type="evidence" value="ECO:0007669"/>
    <property type="project" value="TreeGrafter"/>
</dbReference>
<dbReference type="InterPro" id="IPR049552">
    <property type="entry name" value="PKS_DH_N"/>
</dbReference>
<dbReference type="CDD" id="cd00833">
    <property type="entry name" value="PKS"/>
    <property type="match status" value="1"/>
</dbReference>
<dbReference type="AlphaFoldDB" id="J8A878"/>
<dbReference type="GO" id="GO:0006633">
    <property type="term" value="P:fatty acid biosynthetic process"/>
    <property type="evidence" value="ECO:0007669"/>
    <property type="project" value="TreeGrafter"/>
</dbReference>
<comment type="caution">
    <text evidence="8">The sequence shown here is derived from an EMBL/GenBank/DDBJ whole genome shotgun (WGS) entry which is preliminary data.</text>
</comment>
<feature type="active site" description="Proton donor; for dehydratase activity" evidence="5">
    <location>
        <position position="587"/>
    </location>
</feature>
<evidence type="ECO:0000259" key="6">
    <source>
        <dbReference type="PROSITE" id="PS52004"/>
    </source>
</evidence>
<dbReference type="InterPro" id="IPR049900">
    <property type="entry name" value="PKS_mFAS_DH"/>
</dbReference>
<proteinExistence type="predicted"/>
<accession>J8A878</accession>
<dbReference type="PANTHER" id="PTHR43775">
    <property type="entry name" value="FATTY ACID SYNTHASE"/>
    <property type="match status" value="1"/>
</dbReference>